<organism evidence="1 2">
    <name type="scientific">Leptospira fletcheri</name>
    <dbReference type="NCBI Taxonomy" id="2484981"/>
    <lineage>
        <taxon>Bacteria</taxon>
        <taxon>Pseudomonadati</taxon>
        <taxon>Spirochaetota</taxon>
        <taxon>Spirochaetia</taxon>
        <taxon>Leptospirales</taxon>
        <taxon>Leptospiraceae</taxon>
        <taxon>Leptospira</taxon>
    </lineage>
</organism>
<dbReference type="Proteomes" id="UP000298458">
    <property type="component" value="Unassembled WGS sequence"/>
</dbReference>
<comment type="caution">
    <text evidence="1">The sequence shown here is derived from an EMBL/GenBank/DDBJ whole genome shotgun (WGS) entry which is preliminary data.</text>
</comment>
<evidence type="ECO:0000313" key="2">
    <source>
        <dbReference type="Proteomes" id="UP000298458"/>
    </source>
</evidence>
<dbReference type="GO" id="GO:0044780">
    <property type="term" value="P:bacterial-type flagellum assembly"/>
    <property type="evidence" value="ECO:0007669"/>
    <property type="project" value="InterPro"/>
</dbReference>
<sequence>MPKDKEPKRFVPEQDKSDLEGLYSQKISLLEEMISLQKRQMEILSHRDGETAAKIEAENVSLVEKMFSLDRKIERLEESAPQSLPLIRLTDELFNKLEESRELNRKVGSLMEEILSEYQKELNLVQADLQLRKYLAQRKSGWKTGTC</sequence>
<evidence type="ECO:0000313" key="1">
    <source>
        <dbReference type="EMBL" id="TGK06147.1"/>
    </source>
</evidence>
<dbReference type="AlphaFoldDB" id="A0A4R9G5X2"/>
<evidence type="ECO:0008006" key="3">
    <source>
        <dbReference type="Google" id="ProtNLM"/>
    </source>
</evidence>
<dbReference type="InterPro" id="IPR036679">
    <property type="entry name" value="FlgN-like_sf"/>
</dbReference>
<keyword evidence="2" id="KW-1185">Reference proteome</keyword>
<dbReference type="EMBL" id="RQET01000014">
    <property type="protein sequence ID" value="TGK06147.1"/>
    <property type="molecule type" value="Genomic_DNA"/>
</dbReference>
<gene>
    <name evidence="1" type="ORF">EHO60_16260</name>
</gene>
<accession>A0A4R9G5X2</accession>
<proteinExistence type="predicted"/>
<protein>
    <recommendedName>
        <fullName evidence="3">Flagellar protein FlgN</fullName>
    </recommendedName>
</protein>
<reference evidence="1" key="1">
    <citation type="journal article" date="2019" name="PLoS Negl. Trop. Dis.">
        <title>Revisiting the worldwide diversity of Leptospira species in the environment.</title>
        <authorList>
            <person name="Vincent A.T."/>
            <person name="Schiettekatte O."/>
            <person name="Bourhy P."/>
            <person name="Veyrier F.J."/>
            <person name="Picardeau M."/>
        </authorList>
    </citation>
    <scope>NUCLEOTIDE SEQUENCE [LARGE SCALE GENOMIC DNA]</scope>
    <source>
        <strain evidence="1">SSW15</strain>
    </source>
</reference>
<dbReference type="SUPFAM" id="SSF140566">
    <property type="entry name" value="FlgN-like"/>
    <property type="match status" value="1"/>
</dbReference>
<dbReference type="OrthoDB" id="342137at2"/>
<name>A0A4R9G5X2_9LEPT</name>